<reference evidence="3" key="1">
    <citation type="journal article" date="2010" name="Science">
        <title>Signatures of adaptation to obligate biotrophy in the Hyaloperonospora arabidopsidis genome.</title>
        <authorList>
            <person name="Baxter L."/>
            <person name="Tripathy S."/>
            <person name="Ishaque N."/>
            <person name="Boot N."/>
            <person name="Cabral A."/>
            <person name="Kemen E."/>
            <person name="Thines M."/>
            <person name="Ah-Fong A."/>
            <person name="Anderson R."/>
            <person name="Badejoko W."/>
            <person name="Bittner-Eddy P."/>
            <person name="Boore J.L."/>
            <person name="Chibucos M.C."/>
            <person name="Coates M."/>
            <person name="Dehal P."/>
            <person name="Delehaunty K."/>
            <person name="Dong S."/>
            <person name="Downton P."/>
            <person name="Dumas B."/>
            <person name="Fabro G."/>
            <person name="Fronick C."/>
            <person name="Fuerstenberg S.I."/>
            <person name="Fulton L."/>
            <person name="Gaulin E."/>
            <person name="Govers F."/>
            <person name="Hughes L."/>
            <person name="Humphray S."/>
            <person name="Jiang R.H."/>
            <person name="Judelson H."/>
            <person name="Kamoun S."/>
            <person name="Kyung K."/>
            <person name="Meijer H."/>
            <person name="Minx P."/>
            <person name="Morris P."/>
            <person name="Nelson J."/>
            <person name="Phuntumart V."/>
            <person name="Qutob D."/>
            <person name="Rehmany A."/>
            <person name="Rougon-Cardoso A."/>
            <person name="Ryden P."/>
            <person name="Torto-Alalibo T."/>
            <person name="Studholme D."/>
            <person name="Wang Y."/>
            <person name="Win J."/>
            <person name="Wood J."/>
            <person name="Clifton S.W."/>
            <person name="Rogers J."/>
            <person name="Van den Ackerveken G."/>
            <person name="Jones J.D."/>
            <person name="McDowell J.M."/>
            <person name="Beynon J."/>
            <person name="Tyler B.M."/>
        </authorList>
    </citation>
    <scope>NUCLEOTIDE SEQUENCE [LARGE SCALE GENOMIC DNA]</scope>
    <source>
        <strain evidence="3">Emoy2</strain>
    </source>
</reference>
<dbReference type="VEuPathDB" id="FungiDB:HpaG806137"/>
<sequence>MQAMLTKHMLGIDDLTYDDCVVIVVAILFATYRLLQLESERDRRQANIQQDFDTVVDLLQTHLDTKYRVLRVVPSPDSVITLHAIVINSGSAIPRVEAEVVVDQKYVLHQRKQDQRKRARHALPCVRFHVYDVDTMTPIAEVSFLILVVKASVRDRGVDFVFRVFLQMLQQRNLIAPYKRSYSPP</sequence>
<name>M4BIB1_HYAAE</name>
<evidence type="ECO:0000256" key="1">
    <source>
        <dbReference type="SAM" id="Phobius"/>
    </source>
</evidence>
<dbReference type="eggNOG" id="ENOG502SFJQ">
    <property type="taxonomic scope" value="Eukaryota"/>
</dbReference>
<keyword evidence="1" id="KW-0472">Membrane</keyword>
<protein>
    <submittedName>
        <fullName evidence="2">Uncharacterized protein</fullName>
    </submittedName>
</protein>
<dbReference type="AlphaFoldDB" id="M4BIB1"/>
<feature type="transmembrane region" description="Helical" evidence="1">
    <location>
        <begin position="15"/>
        <end position="35"/>
    </location>
</feature>
<dbReference type="Proteomes" id="UP000011713">
    <property type="component" value="Unassembled WGS sequence"/>
</dbReference>
<dbReference type="OMA" id="IVINRGY"/>
<dbReference type="EMBL" id="JH598287">
    <property type="status" value="NOT_ANNOTATED_CDS"/>
    <property type="molecule type" value="Genomic_DNA"/>
</dbReference>
<keyword evidence="3" id="KW-1185">Reference proteome</keyword>
<evidence type="ECO:0000313" key="3">
    <source>
        <dbReference type="Proteomes" id="UP000011713"/>
    </source>
</evidence>
<keyword evidence="1" id="KW-0812">Transmembrane</keyword>
<accession>M4BIB1</accession>
<organism evidence="2 3">
    <name type="scientific">Hyaloperonospora arabidopsidis (strain Emoy2)</name>
    <name type="common">Downy mildew agent</name>
    <name type="synonym">Peronospora arabidopsidis</name>
    <dbReference type="NCBI Taxonomy" id="559515"/>
    <lineage>
        <taxon>Eukaryota</taxon>
        <taxon>Sar</taxon>
        <taxon>Stramenopiles</taxon>
        <taxon>Oomycota</taxon>
        <taxon>Peronosporomycetes</taxon>
        <taxon>Peronosporales</taxon>
        <taxon>Peronosporaceae</taxon>
        <taxon>Hyaloperonospora</taxon>
    </lineage>
</organism>
<dbReference type="InParanoid" id="M4BIB1"/>
<dbReference type="HOGENOM" id="CLU_125714_0_0_1"/>
<evidence type="ECO:0000313" key="2">
    <source>
        <dbReference type="EnsemblProtists" id="HpaP806137"/>
    </source>
</evidence>
<reference evidence="2" key="2">
    <citation type="submission" date="2015-06" db="UniProtKB">
        <authorList>
            <consortium name="EnsemblProtists"/>
        </authorList>
    </citation>
    <scope>IDENTIFICATION</scope>
    <source>
        <strain evidence="2">Emoy2</strain>
    </source>
</reference>
<keyword evidence="1" id="KW-1133">Transmembrane helix</keyword>
<proteinExistence type="predicted"/>
<dbReference type="EnsemblProtists" id="HpaT806137">
    <property type="protein sequence ID" value="HpaP806137"/>
    <property type="gene ID" value="HpaG806137"/>
</dbReference>